<organism evidence="3">
    <name type="scientific">Strongyloides ratti</name>
    <name type="common">Parasitic roundworm</name>
    <dbReference type="NCBI Taxonomy" id="34506"/>
    <lineage>
        <taxon>Eukaryota</taxon>
        <taxon>Metazoa</taxon>
        <taxon>Ecdysozoa</taxon>
        <taxon>Nematoda</taxon>
        <taxon>Chromadorea</taxon>
        <taxon>Rhabditida</taxon>
        <taxon>Tylenchina</taxon>
        <taxon>Panagrolaimomorpha</taxon>
        <taxon>Strongyloidoidea</taxon>
        <taxon>Strongyloididae</taxon>
        <taxon>Strongyloides</taxon>
    </lineage>
</organism>
<dbReference type="PANTHER" id="PTHR43372:SF2">
    <property type="entry name" value="IP13792P"/>
    <property type="match status" value="1"/>
</dbReference>
<accession>A0A090MSI5</accession>
<dbReference type="AlphaFoldDB" id="A0A090MSI5"/>
<dbReference type="WBParaSite" id="SRAE_0000033000.1">
    <property type="protein sequence ID" value="SRAE_0000033000.1"/>
    <property type="gene ID" value="WBGene00256073"/>
</dbReference>
<dbReference type="GO" id="GO:0012505">
    <property type="term" value="C:endomembrane system"/>
    <property type="evidence" value="ECO:0007669"/>
    <property type="project" value="TreeGrafter"/>
</dbReference>
<dbReference type="Pfam" id="PF01425">
    <property type="entry name" value="Amidase"/>
    <property type="match status" value="1"/>
</dbReference>
<dbReference type="OrthoDB" id="6428749at2759"/>
<evidence type="ECO:0000313" key="4">
    <source>
        <dbReference type="Proteomes" id="UP000035682"/>
    </source>
</evidence>
<dbReference type="RefSeq" id="XP_024500412.1">
    <property type="nucleotide sequence ID" value="XM_024646206.1"/>
</dbReference>
<name>A0A090MSI5_STRRB</name>
<dbReference type="SUPFAM" id="SSF75304">
    <property type="entry name" value="Amidase signature (AS) enzymes"/>
    <property type="match status" value="1"/>
</dbReference>
<evidence type="ECO:0000313" key="6">
    <source>
        <dbReference type="WormBase" id="SRAE_0000033000"/>
    </source>
</evidence>
<dbReference type="GO" id="GO:0016787">
    <property type="term" value="F:hydrolase activity"/>
    <property type="evidence" value="ECO:0007669"/>
    <property type="project" value="UniProtKB-KW"/>
</dbReference>
<evidence type="ECO:0000313" key="3">
    <source>
        <dbReference type="EMBL" id="CEF61203.1"/>
    </source>
</evidence>
<dbReference type="CTD" id="36373571"/>
<evidence type="ECO:0000313" key="5">
    <source>
        <dbReference type="WBParaSite" id="SRAE_0000033000.1"/>
    </source>
</evidence>
<keyword evidence="4" id="KW-1185">Reference proteome</keyword>
<dbReference type="Gene3D" id="3.90.1300.10">
    <property type="entry name" value="Amidase signature (AS) domain"/>
    <property type="match status" value="1"/>
</dbReference>
<proteinExistence type="predicted"/>
<feature type="transmembrane region" description="Helical" evidence="1">
    <location>
        <begin position="20"/>
        <end position="39"/>
    </location>
</feature>
<dbReference type="WormBase" id="SRAE_0000033000">
    <property type="protein sequence ID" value="SRP05124"/>
    <property type="gene ID" value="WBGene00256073"/>
</dbReference>
<evidence type="ECO:0000256" key="1">
    <source>
        <dbReference type="SAM" id="Phobius"/>
    </source>
</evidence>
<evidence type="ECO:0000259" key="2">
    <source>
        <dbReference type="Pfam" id="PF01425"/>
    </source>
</evidence>
<protein>
    <submittedName>
        <fullName evidence="3 5">Fatty-acid amide hydrolase 2</fullName>
    </submittedName>
</protein>
<dbReference type="InterPro" id="IPR036928">
    <property type="entry name" value="AS_sf"/>
</dbReference>
<dbReference type="InterPro" id="IPR052739">
    <property type="entry name" value="FAAH2"/>
</dbReference>
<reference evidence="4" key="2">
    <citation type="submission" date="2014-09" db="EMBL/GenBank/DDBJ databases">
        <authorList>
            <person name="Martin A.A."/>
        </authorList>
    </citation>
    <scope>NUCLEOTIDE SEQUENCE</scope>
    <source>
        <strain evidence="4">ED321</strain>
    </source>
</reference>
<dbReference type="PANTHER" id="PTHR43372">
    <property type="entry name" value="FATTY-ACID AMIDE HYDROLASE"/>
    <property type="match status" value="1"/>
</dbReference>
<keyword evidence="1" id="KW-0472">Membrane</keyword>
<dbReference type="Proteomes" id="UP000035682">
    <property type="component" value="Unplaced"/>
</dbReference>
<keyword evidence="1" id="KW-0812">Transmembrane</keyword>
<feature type="domain" description="Amidase" evidence="2">
    <location>
        <begin position="79"/>
        <end position="526"/>
    </location>
</feature>
<sequence>MTLLYHLIDTEYLYSTPKFIVLFLKVIHVLFCIFINILFKIYWSLKKKQVVPNIKNDLLKLPAIKCGELIRQRLLTSTELVGSYIERQLEVNPIINGIMEKSYHKALKTANDIDNYLKHIDVNSEEYSILMEEKPLLGVPFTVANSIVVKNFQSTCGIVQRKLFQKSGTIENQGVNRLIEAGAIPIASSNVSQLCMWIECNNKVIGRTNNPYDDRRTSGGSSGGEAALIASGGSLFGIGSNIIGSITIPASFCGIYAYKPTSEIFLCDGHIPEITHSMTSLACISVMSRFANDLYSISKIFYDNNDLIPKTISINIKELKYFYLEDLNYMQAEPIHYNCRYAINKVTDALFFNYGITSIKVEFEELRSAYEMWQATLQVVTNKNMHDIYGLLTNFHPTRIVNNIREVNANILGFKSEYDLGMLLEKTTLTLLRSLCKTKIQKYLSMKKNLCKKIENLLGDNGILIAPAFAVPAPYHNQQMFTRIDHIYGSIFCALGFPVITCPVYHNSSGIPINVQIIAKKNNDKILFPLAEKLEKTLGGWREAKT</sequence>
<dbReference type="InterPro" id="IPR023631">
    <property type="entry name" value="Amidase_dom"/>
</dbReference>
<dbReference type="EMBL" id="LN609406">
    <property type="protein sequence ID" value="CEF61203.1"/>
    <property type="molecule type" value="Genomic_DNA"/>
</dbReference>
<dbReference type="OMA" id="QSANLWV"/>
<keyword evidence="3" id="KW-0378">Hydrolase</keyword>
<gene>
    <name evidence="3 5 6" type="ORF">SRAE_0000033000</name>
</gene>
<reference evidence="5" key="3">
    <citation type="submission" date="2020-12" db="UniProtKB">
        <authorList>
            <consortium name="WormBaseParasite"/>
        </authorList>
    </citation>
    <scope>IDENTIFICATION</scope>
</reference>
<keyword evidence="1" id="KW-1133">Transmembrane helix</keyword>
<dbReference type="GeneID" id="36373571"/>
<reference evidence="3" key="1">
    <citation type="submission" date="2014-09" db="EMBL/GenBank/DDBJ databases">
        <authorList>
            <person name="Aslett A.Martin."/>
        </authorList>
    </citation>
    <scope>NUCLEOTIDE SEQUENCE</scope>
    <source>
        <strain evidence="3">ED321 Heterogonic</strain>
    </source>
</reference>